<proteinExistence type="predicted"/>
<evidence type="ECO:0000256" key="2">
    <source>
        <dbReference type="ARBA" id="ARBA00022801"/>
    </source>
</evidence>
<dbReference type="CDD" id="cd14279">
    <property type="entry name" value="CUE"/>
    <property type="match status" value="1"/>
</dbReference>
<feature type="domain" description="HIRAN" evidence="3">
    <location>
        <begin position="314"/>
        <end position="412"/>
    </location>
</feature>
<dbReference type="SMART" id="SM00910">
    <property type="entry name" value="HIRAN"/>
    <property type="match status" value="1"/>
</dbReference>
<dbReference type="AlphaFoldDB" id="A0ABC8QV24"/>
<evidence type="ECO:0000259" key="3">
    <source>
        <dbReference type="SMART" id="SM00910"/>
    </source>
</evidence>
<dbReference type="Pfam" id="PF08797">
    <property type="entry name" value="HIRAN"/>
    <property type="match status" value="1"/>
</dbReference>
<sequence length="573" mass="64742">MEAKPIDSLEPEHLETIKMIRSVIGPDISELDIVKALSQCNNDPDKAINYILDTPCFSSPPLTVKRTVNSTGGYRISTTQIKTDSDKESEEIKPFDGSKMMVKVKEEPDVGLEGEGSVCVKKHGVKLTFDEFLQATNTKVEADDDYINAMAKEERAKESEECKVKEKPDLGVNKEIASVDGIGLRDPEKQKDLTYREWLRLTRNVNQCKEEERPEESRGEADFCSGLKSEVKVKDESNLGLENKLSVKEESKGVICAQPVSQWPIMGHEYRRTQMGSGYNMAKPVKKERVVDNRLSTVVIEDGDFPEEPDWLLVGRTPMTGLLTTKGRKLENNEIVHFAFRSSNSGFKNNIQWIVRFSTKRSGEIGRLPMEWAKCLIPLVRSSKVKVYGRCIAAPSTLQLMQEIMLYVSFYIHHSVFTAGDESSWKLGSPSTIDSTIYPLLTLFKLLKFKPRHKADFSPEELDSRKRSLNLEGDSDETASMLAITKRRNGCQEYPEQKKDEQDISESSLNKLVGAADVYNLEEMDPPDALMCDLRPYQKQALNWMSGLEKGVDIEKAAKTLHPCWAEYSILDE</sequence>
<dbReference type="InterPro" id="IPR014905">
    <property type="entry name" value="HIRAN"/>
</dbReference>
<organism evidence="4 5">
    <name type="scientific">Ilex paraguariensis</name>
    <name type="common">yerba mate</name>
    <dbReference type="NCBI Taxonomy" id="185542"/>
    <lineage>
        <taxon>Eukaryota</taxon>
        <taxon>Viridiplantae</taxon>
        <taxon>Streptophyta</taxon>
        <taxon>Embryophyta</taxon>
        <taxon>Tracheophyta</taxon>
        <taxon>Spermatophyta</taxon>
        <taxon>Magnoliopsida</taxon>
        <taxon>eudicotyledons</taxon>
        <taxon>Gunneridae</taxon>
        <taxon>Pentapetalae</taxon>
        <taxon>asterids</taxon>
        <taxon>campanulids</taxon>
        <taxon>Aquifoliales</taxon>
        <taxon>Aquifoliaceae</taxon>
        <taxon>Ilex</taxon>
    </lineage>
</organism>
<protein>
    <recommendedName>
        <fullName evidence="3">HIRAN domain-containing protein</fullName>
    </recommendedName>
</protein>
<keyword evidence="5" id="KW-1185">Reference proteome</keyword>
<dbReference type="Pfam" id="PF24559">
    <property type="entry name" value="UBA_RAD5A"/>
    <property type="match status" value="1"/>
</dbReference>
<reference evidence="4 5" key="1">
    <citation type="submission" date="2024-02" db="EMBL/GenBank/DDBJ databases">
        <authorList>
            <person name="Vignale AGUSTIN F."/>
            <person name="Sosa J E."/>
            <person name="Modenutti C."/>
        </authorList>
    </citation>
    <scope>NUCLEOTIDE SEQUENCE [LARGE SCALE GENOMIC DNA]</scope>
</reference>
<keyword evidence="2" id="KW-0378">Hydrolase</keyword>
<keyword evidence="1" id="KW-0479">Metal-binding</keyword>
<dbReference type="GO" id="GO:0016787">
    <property type="term" value="F:hydrolase activity"/>
    <property type="evidence" value="ECO:0007669"/>
    <property type="project" value="UniProtKB-KW"/>
</dbReference>
<dbReference type="Proteomes" id="UP001642360">
    <property type="component" value="Unassembled WGS sequence"/>
</dbReference>
<dbReference type="InterPro" id="IPR056450">
    <property type="entry name" value="UBA_RAD5A"/>
</dbReference>
<evidence type="ECO:0000313" key="5">
    <source>
        <dbReference type="Proteomes" id="UP001642360"/>
    </source>
</evidence>
<name>A0ABC8QV24_9AQUA</name>
<gene>
    <name evidence="4" type="ORF">ILEXP_LOCUS1538</name>
</gene>
<evidence type="ECO:0000256" key="1">
    <source>
        <dbReference type="ARBA" id="ARBA00022723"/>
    </source>
</evidence>
<dbReference type="GO" id="GO:0046872">
    <property type="term" value="F:metal ion binding"/>
    <property type="evidence" value="ECO:0007669"/>
    <property type="project" value="UniProtKB-KW"/>
</dbReference>
<dbReference type="InterPro" id="IPR009060">
    <property type="entry name" value="UBA-like_sf"/>
</dbReference>
<dbReference type="SUPFAM" id="SSF46934">
    <property type="entry name" value="UBA-like"/>
    <property type="match status" value="1"/>
</dbReference>
<dbReference type="EMBL" id="CAUOFW020000514">
    <property type="protein sequence ID" value="CAK9134604.1"/>
    <property type="molecule type" value="Genomic_DNA"/>
</dbReference>
<evidence type="ECO:0000313" key="4">
    <source>
        <dbReference type="EMBL" id="CAK9134604.1"/>
    </source>
</evidence>
<accession>A0ABC8QV24</accession>
<comment type="caution">
    <text evidence="4">The sequence shown here is derived from an EMBL/GenBank/DDBJ whole genome shotgun (WGS) entry which is preliminary data.</text>
</comment>